<evidence type="ECO:0000313" key="13">
    <source>
        <dbReference type="Proteomes" id="UP000005947"/>
    </source>
</evidence>
<evidence type="ECO:0000313" key="12">
    <source>
        <dbReference type="EMBL" id="EGF23176.1"/>
    </source>
</evidence>
<evidence type="ECO:0000256" key="1">
    <source>
        <dbReference type="ARBA" id="ARBA00007164"/>
    </source>
</evidence>
<keyword evidence="10" id="KW-0472">Membrane</keyword>
<dbReference type="eggNOG" id="COG1686">
    <property type="taxonomic scope" value="Bacteria"/>
</dbReference>
<keyword evidence="6" id="KW-0961">Cell wall biogenesis/degradation</keyword>
<dbReference type="Pfam" id="PF00768">
    <property type="entry name" value="Peptidase_S11"/>
    <property type="match status" value="1"/>
</dbReference>
<name>F1T5P2_9ACTN</name>
<feature type="transmembrane region" description="Helical" evidence="10">
    <location>
        <begin position="36"/>
        <end position="56"/>
    </location>
</feature>
<dbReference type="PRINTS" id="PR00725">
    <property type="entry name" value="DADACBPTASE1"/>
</dbReference>
<evidence type="ECO:0000256" key="10">
    <source>
        <dbReference type="SAM" id="Phobius"/>
    </source>
</evidence>
<dbReference type="SUPFAM" id="SSF56601">
    <property type="entry name" value="beta-lactamase/transpeptidase-like"/>
    <property type="match status" value="1"/>
</dbReference>
<keyword evidence="5" id="KW-0573">Peptidoglycan synthesis</keyword>
<feature type="binding site" evidence="8">
    <location>
        <position position="294"/>
    </location>
    <ligand>
        <name>substrate</name>
    </ligand>
</feature>
<evidence type="ECO:0000256" key="4">
    <source>
        <dbReference type="ARBA" id="ARBA00022960"/>
    </source>
</evidence>
<gene>
    <name evidence="12" type="ORF">HMPREF0091_10123</name>
</gene>
<dbReference type="GeneID" id="93210873"/>
<dbReference type="GO" id="GO:0006508">
    <property type="term" value="P:proteolysis"/>
    <property type="evidence" value="ECO:0007669"/>
    <property type="project" value="InterPro"/>
</dbReference>
<evidence type="ECO:0000256" key="8">
    <source>
        <dbReference type="PIRSR" id="PIRSR618044-2"/>
    </source>
</evidence>
<keyword evidence="10" id="KW-1133">Transmembrane helix</keyword>
<keyword evidence="2" id="KW-0732">Signal</keyword>
<keyword evidence="10" id="KW-0812">Transmembrane</keyword>
<evidence type="ECO:0000256" key="6">
    <source>
        <dbReference type="ARBA" id="ARBA00023316"/>
    </source>
</evidence>
<dbReference type="PANTHER" id="PTHR21581">
    <property type="entry name" value="D-ALANYL-D-ALANINE CARBOXYPEPTIDASE"/>
    <property type="match status" value="1"/>
</dbReference>
<reference evidence="12 13" key="1">
    <citation type="submission" date="2011-02" db="EMBL/GenBank/DDBJ databases">
        <authorList>
            <person name="Muzny D."/>
            <person name="Qin X."/>
            <person name="Buhay C."/>
            <person name="Dugan-Rocha S."/>
            <person name="Ding Y."/>
            <person name="Chen G."/>
            <person name="Hawes A."/>
            <person name="Holder M."/>
            <person name="Jhangiani S."/>
            <person name="Johnson A."/>
            <person name="Khan Z."/>
            <person name="Li Z."/>
            <person name="Liu W."/>
            <person name="Liu X."/>
            <person name="Perez L."/>
            <person name="Shen H."/>
            <person name="Wang Q."/>
            <person name="Watt J."/>
            <person name="Xi L."/>
            <person name="Xin Y."/>
            <person name="Zhou J."/>
            <person name="Deng J."/>
            <person name="Jiang H."/>
            <person name="Liu Y."/>
            <person name="Qu J."/>
            <person name="Song X.-Z."/>
            <person name="Zhang L."/>
            <person name="Villasana D."/>
            <person name="Johnson A."/>
            <person name="Liu J."/>
            <person name="Liyanage D."/>
            <person name="Lorensuhewa L."/>
            <person name="Robinson T."/>
            <person name="Song A."/>
            <person name="Song B.-B."/>
            <person name="Dinh H."/>
            <person name="Thornton R."/>
            <person name="Coyle M."/>
            <person name="Francisco L."/>
            <person name="Jackson L."/>
            <person name="Javaid M."/>
            <person name="Korchina V."/>
            <person name="Kovar C."/>
            <person name="Mata R."/>
            <person name="Mathew T."/>
            <person name="Ngo R."/>
            <person name="Nguyen L."/>
            <person name="Nguyen N."/>
            <person name="Okwuonu G."/>
            <person name="Ongeri F."/>
            <person name="Pham C."/>
            <person name="Simmons D."/>
            <person name="Wilczek-Boney K."/>
            <person name="Hale W."/>
            <person name="Jakkamsetti A."/>
            <person name="Pham P."/>
            <person name="Ruth R."/>
            <person name="San Lucas F."/>
            <person name="Warren J."/>
            <person name="Zhang J."/>
            <person name="Zhao Z."/>
            <person name="Zhou C."/>
            <person name="Zhu D."/>
            <person name="Lee S."/>
            <person name="Bess C."/>
            <person name="Blankenburg K."/>
            <person name="Forbes L."/>
            <person name="Fu Q."/>
            <person name="Gubbala S."/>
            <person name="Hirani K."/>
            <person name="Jayaseelan J.C."/>
            <person name="Lara F."/>
            <person name="Munidasa M."/>
            <person name="Palculict T."/>
            <person name="Patil S."/>
            <person name="Pu L.-L."/>
            <person name="Saada N."/>
            <person name="Tang L."/>
            <person name="Weissenberger G."/>
            <person name="Zhu Y."/>
            <person name="Hemphill L."/>
            <person name="Shang Y."/>
            <person name="Youmans B."/>
            <person name="Ayvaz T."/>
            <person name="Ross M."/>
            <person name="Santibanez J."/>
            <person name="Aqrawi P."/>
            <person name="Gross S."/>
            <person name="Joshi V."/>
            <person name="Fowler G."/>
            <person name="Nazareth L."/>
            <person name="Reid J."/>
            <person name="Worley K."/>
            <person name="Petrosino J."/>
            <person name="Highlander S."/>
            <person name="Gibbs R."/>
        </authorList>
    </citation>
    <scope>NUCLEOTIDE SEQUENCE [LARGE SCALE GENOMIC DNA]</scope>
    <source>
        <strain evidence="12 13">DSM 15829</strain>
    </source>
</reference>
<dbReference type="AlphaFoldDB" id="F1T5P2"/>
<keyword evidence="12" id="KW-0645">Protease</keyword>
<evidence type="ECO:0000256" key="5">
    <source>
        <dbReference type="ARBA" id="ARBA00022984"/>
    </source>
</evidence>
<dbReference type="EMBL" id="ACGK02000001">
    <property type="protein sequence ID" value="EGF23176.1"/>
    <property type="molecule type" value="Genomic_DNA"/>
</dbReference>
<dbReference type="InterPro" id="IPR018044">
    <property type="entry name" value="Peptidase_S11"/>
</dbReference>
<dbReference type="PANTHER" id="PTHR21581:SF6">
    <property type="entry name" value="TRAFFICKING PROTEIN PARTICLE COMPLEX SUBUNIT 12"/>
    <property type="match status" value="1"/>
</dbReference>
<comment type="similarity">
    <text evidence="1 9">Belongs to the peptidase S11 family.</text>
</comment>
<keyword evidence="13" id="KW-1185">Reference proteome</keyword>
<dbReference type="GO" id="GO:0008360">
    <property type="term" value="P:regulation of cell shape"/>
    <property type="evidence" value="ECO:0007669"/>
    <property type="project" value="UniProtKB-KW"/>
</dbReference>
<dbReference type="GO" id="GO:0009002">
    <property type="term" value="F:serine-type D-Ala-D-Ala carboxypeptidase activity"/>
    <property type="evidence" value="ECO:0007669"/>
    <property type="project" value="InterPro"/>
</dbReference>
<dbReference type="InterPro" id="IPR012338">
    <property type="entry name" value="Beta-lactam/transpept-like"/>
</dbReference>
<evidence type="ECO:0000259" key="11">
    <source>
        <dbReference type="Pfam" id="PF00768"/>
    </source>
</evidence>
<keyword evidence="4" id="KW-0133">Cell shape</keyword>
<dbReference type="OrthoDB" id="3530815at2"/>
<accession>F1T5P2</accession>
<protein>
    <submittedName>
        <fullName evidence="12">Serine-type D-Ala-D-Ala carboxypeptidase</fullName>
    </submittedName>
</protein>
<feature type="active site" description="Acyl-ester intermediate" evidence="7">
    <location>
        <position position="121"/>
    </location>
</feature>
<keyword evidence="3" id="KW-0378">Hydrolase</keyword>
<sequence>MTKHKHISSFTYQNLDFEGRMEYRKRKRALSKISKVFRIFVIFAAVAFVGAVLYTLNTTKTIQIEPILTPPGTSNGYIIDPLATAHHASGTYRSKYRYVYDITHRKEVINDDADVACAPASLVKLMTIYTALQHIQSLDQVAPIDKETFQHLLDENASMAGFVADEQTTYKDLLYGTLLRSGGECATNLAIHTAGSVDAFVKKMNDNAHKLGLSATHYTNPTGLDDPNQISCAADVVKVFNACLQDKRFKEILTAQEYTSSKTNQHPKGITMKNNILSHITPEEQNGFKILGGKSGTTDNAGLCWVTLVTKNNVDYIVCVMGVAFQDINDPGHGQKDDTIQLINELP</sequence>
<organism evidence="12 13">
    <name type="scientific">Fannyhessea vaginae DSM 15829</name>
    <dbReference type="NCBI Taxonomy" id="525256"/>
    <lineage>
        <taxon>Bacteria</taxon>
        <taxon>Bacillati</taxon>
        <taxon>Actinomycetota</taxon>
        <taxon>Coriobacteriia</taxon>
        <taxon>Coriobacteriales</taxon>
        <taxon>Atopobiaceae</taxon>
        <taxon>Fannyhessea</taxon>
    </lineage>
</organism>
<evidence type="ECO:0000256" key="7">
    <source>
        <dbReference type="PIRSR" id="PIRSR618044-1"/>
    </source>
</evidence>
<dbReference type="InterPro" id="IPR001967">
    <property type="entry name" value="Peptidase_S11_N"/>
</dbReference>
<dbReference type="GO" id="GO:0071555">
    <property type="term" value="P:cell wall organization"/>
    <property type="evidence" value="ECO:0007669"/>
    <property type="project" value="UniProtKB-KW"/>
</dbReference>
<comment type="caution">
    <text evidence="12">The sequence shown here is derived from an EMBL/GenBank/DDBJ whole genome shotgun (WGS) entry which is preliminary data.</text>
</comment>
<dbReference type="GO" id="GO:0009252">
    <property type="term" value="P:peptidoglycan biosynthetic process"/>
    <property type="evidence" value="ECO:0007669"/>
    <property type="project" value="UniProtKB-KW"/>
</dbReference>
<feature type="domain" description="Peptidase S11 D-alanyl-D-alanine carboxypeptidase A N-terminal" evidence="11">
    <location>
        <begin position="93"/>
        <end position="323"/>
    </location>
</feature>
<feature type="active site" description="Proton acceptor" evidence="7">
    <location>
        <position position="124"/>
    </location>
</feature>
<dbReference type="Gene3D" id="3.40.710.10">
    <property type="entry name" value="DD-peptidase/beta-lactamase superfamily"/>
    <property type="match status" value="1"/>
</dbReference>
<evidence type="ECO:0000256" key="9">
    <source>
        <dbReference type="RuleBase" id="RU004016"/>
    </source>
</evidence>
<evidence type="ECO:0000256" key="2">
    <source>
        <dbReference type="ARBA" id="ARBA00022729"/>
    </source>
</evidence>
<keyword evidence="12" id="KW-0121">Carboxypeptidase</keyword>
<dbReference type="Proteomes" id="UP000005947">
    <property type="component" value="Unassembled WGS sequence"/>
</dbReference>
<evidence type="ECO:0000256" key="3">
    <source>
        <dbReference type="ARBA" id="ARBA00022801"/>
    </source>
</evidence>
<dbReference type="RefSeq" id="WP_006302232.1">
    <property type="nucleotide sequence ID" value="NZ_ACGK02000001.1"/>
</dbReference>
<proteinExistence type="inferred from homology"/>
<feature type="active site" evidence="7">
    <location>
        <position position="181"/>
    </location>
</feature>